<accession>R4UE62</accession>
<keyword evidence="3" id="KW-1185">Reference proteome</keyword>
<dbReference type="STRING" id="1276229.SSYRP_v1c05990"/>
<protein>
    <recommendedName>
        <fullName evidence="4">Lipoprotein</fullName>
    </recommendedName>
</protein>
<dbReference type="NCBIfam" id="NF038028">
    <property type="entry name" value="spiralin_repeat"/>
    <property type="match status" value="2"/>
</dbReference>
<dbReference type="Pfam" id="PF05215">
    <property type="entry name" value="Spiralin"/>
    <property type="match status" value="2"/>
</dbReference>
<evidence type="ECO:0000256" key="1">
    <source>
        <dbReference type="SAM" id="SignalP"/>
    </source>
</evidence>
<dbReference type="GO" id="GO:0016020">
    <property type="term" value="C:membrane"/>
    <property type="evidence" value="ECO:0007669"/>
    <property type="project" value="InterPro"/>
</dbReference>
<name>R4UE62_9MOLU</name>
<feature type="chain" id="PRO_5004371485" description="Lipoprotein" evidence="1">
    <location>
        <begin position="24"/>
        <end position="329"/>
    </location>
</feature>
<dbReference type="RefSeq" id="WP_016340835.1">
    <property type="nucleotide sequence ID" value="NC_021284.1"/>
</dbReference>
<dbReference type="HOGENOM" id="CLU_844428_0_0_14"/>
<gene>
    <name evidence="2" type="ORF">SSYRP_v1c05990</name>
</gene>
<sequence length="329" mass="36595">MKKLLTMMTVISSVIMTTTPVLGCGAIANYQKNLLDTFQIKDSQTGAEIFANLHTYMQVRYNLTDDKSATKIANYAIWYNGSEISNNDEVKVTVGQIATIKIFLNKFDSAIQNDQQNLINAGYALNTEYAIDIMVTTVNKQDIKNVHVPDLQTIAQEGANYQELNQNQTILTAVTNSINKTLNLVTSQKDFYLTNDYQDKPDFQTADTVVTFTVHAQANSYLIQGDFTFIDTLSAKKDLSLVEIKPFEFPTDLMATYDSLNDNQEIIATIIKAIKAKFDISVAIEDFSITNDQADSALQTAGVKVIMTVSATPTSLILANYFQFTITLK</sequence>
<dbReference type="AlphaFoldDB" id="R4UE62"/>
<dbReference type="EMBL" id="CP005078">
    <property type="protein sequence ID" value="AGM26189.1"/>
    <property type="molecule type" value="Genomic_DNA"/>
</dbReference>
<organism evidence="2 3">
    <name type="scientific">Spiroplasma syrphidicola EA-1</name>
    <dbReference type="NCBI Taxonomy" id="1276229"/>
    <lineage>
        <taxon>Bacteria</taxon>
        <taxon>Bacillati</taxon>
        <taxon>Mycoplasmatota</taxon>
        <taxon>Mollicutes</taxon>
        <taxon>Entomoplasmatales</taxon>
        <taxon>Spiroplasmataceae</taxon>
        <taxon>Spiroplasma</taxon>
    </lineage>
</organism>
<feature type="signal peptide" evidence="1">
    <location>
        <begin position="1"/>
        <end position="23"/>
    </location>
</feature>
<dbReference type="InterPro" id="IPR007880">
    <property type="entry name" value="Spiralin"/>
</dbReference>
<evidence type="ECO:0008006" key="4">
    <source>
        <dbReference type="Google" id="ProtNLM"/>
    </source>
</evidence>
<dbReference type="Proteomes" id="UP000013963">
    <property type="component" value="Chromosome"/>
</dbReference>
<keyword evidence="1" id="KW-0732">Signal</keyword>
<evidence type="ECO:0000313" key="2">
    <source>
        <dbReference type="EMBL" id="AGM26189.1"/>
    </source>
</evidence>
<evidence type="ECO:0000313" key="3">
    <source>
        <dbReference type="Proteomes" id="UP000013963"/>
    </source>
</evidence>
<dbReference type="KEGG" id="ssyr:SSYRP_v1c05990"/>
<proteinExistence type="predicted"/>
<dbReference type="OrthoDB" id="388345at2"/>
<dbReference type="PATRIC" id="fig|1276229.3.peg.594"/>
<reference evidence="2 3" key="1">
    <citation type="journal article" date="2013" name="Genome Biol. Evol.">
        <title>Complete genomes of two dipteran-associated spiroplasmas provided insights into the origin, dynamics, and impacts of viral invasion in spiroplasma.</title>
        <authorList>
            <person name="Ku C."/>
            <person name="Lo W.S."/>
            <person name="Chen L.L."/>
            <person name="Kuo C.H."/>
        </authorList>
    </citation>
    <scope>NUCLEOTIDE SEQUENCE [LARGE SCALE GENOMIC DNA]</scope>
    <source>
        <strain evidence="2">EA-1</strain>
    </source>
</reference>